<evidence type="ECO:0000256" key="2">
    <source>
        <dbReference type="ARBA" id="ARBA00023043"/>
    </source>
</evidence>
<dbReference type="Pfam" id="PF13637">
    <property type="entry name" value="Ank_4"/>
    <property type="match status" value="1"/>
</dbReference>
<dbReference type="Gene3D" id="1.25.40.20">
    <property type="entry name" value="Ankyrin repeat-containing domain"/>
    <property type="match status" value="1"/>
</dbReference>
<reference evidence="5" key="1">
    <citation type="journal article" date="2021" name="Nat. Commun.">
        <title>Genetic determinants of endophytism in the Arabidopsis root mycobiome.</title>
        <authorList>
            <person name="Mesny F."/>
            <person name="Miyauchi S."/>
            <person name="Thiergart T."/>
            <person name="Pickel B."/>
            <person name="Atanasova L."/>
            <person name="Karlsson M."/>
            <person name="Huettel B."/>
            <person name="Barry K.W."/>
            <person name="Haridas S."/>
            <person name="Chen C."/>
            <person name="Bauer D."/>
            <person name="Andreopoulos W."/>
            <person name="Pangilinan J."/>
            <person name="LaButti K."/>
            <person name="Riley R."/>
            <person name="Lipzen A."/>
            <person name="Clum A."/>
            <person name="Drula E."/>
            <person name="Henrissat B."/>
            <person name="Kohler A."/>
            <person name="Grigoriev I.V."/>
            <person name="Martin F.M."/>
            <person name="Hacquard S."/>
        </authorList>
    </citation>
    <scope>NUCLEOTIDE SEQUENCE</scope>
    <source>
        <strain evidence="5">MPI-CAGE-AT-0021</strain>
    </source>
</reference>
<feature type="repeat" description="ANK" evidence="3">
    <location>
        <begin position="119"/>
        <end position="151"/>
    </location>
</feature>
<evidence type="ECO:0000313" key="5">
    <source>
        <dbReference type="EMBL" id="KAH7116683.1"/>
    </source>
</evidence>
<accession>A0A9P9DCE8</accession>
<organism evidence="5 6">
    <name type="scientific">Dactylonectria estremocensis</name>
    <dbReference type="NCBI Taxonomy" id="1079267"/>
    <lineage>
        <taxon>Eukaryota</taxon>
        <taxon>Fungi</taxon>
        <taxon>Dikarya</taxon>
        <taxon>Ascomycota</taxon>
        <taxon>Pezizomycotina</taxon>
        <taxon>Sordariomycetes</taxon>
        <taxon>Hypocreomycetidae</taxon>
        <taxon>Hypocreales</taxon>
        <taxon>Nectriaceae</taxon>
        <taxon>Dactylonectria</taxon>
    </lineage>
</organism>
<dbReference type="Proteomes" id="UP000717696">
    <property type="component" value="Unassembled WGS sequence"/>
</dbReference>
<keyword evidence="1" id="KW-0677">Repeat</keyword>
<protein>
    <submittedName>
        <fullName evidence="5">Ankyrin repeat-containing domain protein</fullName>
    </submittedName>
</protein>
<dbReference type="SMART" id="SM00248">
    <property type="entry name" value="ANK"/>
    <property type="match status" value="4"/>
</dbReference>
<keyword evidence="4" id="KW-0812">Transmembrane</keyword>
<keyword evidence="4" id="KW-1133">Transmembrane helix</keyword>
<dbReference type="Pfam" id="PF00023">
    <property type="entry name" value="Ank"/>
    <property type="match status" value="1"/>
</dbReference>
<evidence type="ECO:0000256" key="4">
    <source>
        <dbReference type="SAM" id="Phobius"/>
    </source>
</evidence>
<comment type="caution">
    <text evidence="5">The sequence shown here is derived from an EMBL/GenBank/DDBJ whole genome shotgun (WGS) entry which is preliminary data.</text>
</comment>
<dbReference type="OrthoDB" id="4772757at2759"/>
<feature type="transmembrane region" description="Helical" evidence="4">
    <location>
        <begin position="363"/>
        <end position="382"/>
    </location>
</feature>
<proteinExistence type="predicted"/>
<dbReference type="PROSITE" id="PS50297">
    <property type="entry name" value="ANK_REP_REGION"/>
    <property type="match status" value="1"/>
</dbReference>
<dbReference type="PANTHER" id="PTHR24198">
    <property type="entry name" value="ANKYRIN REPEAT AND PROTEIN KINASE DOMAIN-CONTAINING PROTEIN"/>
    <property type="match status" value="1"/>
</dbReference>
<dbReference type="InterPro" id="IPR036770">
    <property type="entry name" value="Ankyrin_rpt-contain_sf"/>
</dbReference>
<gene>
    <name evidence="5" type="ORF">B0J13DRAFT_459089</name>
</gene>
<evidence type="ECO:0000256" key="3">
    <source>
        <dbReference type="PROSITE-ProRule" id="PRU00023"/>
    </source>
</evidence>
<dbReference type="AlphaFoldDB" id="A0A9P9DCE8"/>
<evidence type="ECO:0000313" key="6">
    <source>
        <dbReference type="Proteomes" id="UP000717696"/>
    </source>
</evidence>
<keyword evidence="4" id="KW-0472">Membrane</keyword>
<dbReference type="PROSITE" id="PS50088">
    <property type="entry name" value="ANK_REPEAT"/>
    <property type="match status" value="1"/>
</dbReference>
<name>A0A9P9DCE8_9HYPO</name>
<keyword evidence="2 3" id="KW-0040">ANK repeat</keyword>
<dbReference type="EMBL" id="JAGMUU010000035">
    <property type="protein sequence ID" value="KAH7116683.1"/>
    <property type="molecule type" value="Genomic_DNA"/>
</dbReference>
<evidence type="ECO:0000256" key="1">
    <source>
        <dbReference type="ARBA" id="ARBA00022737"/>
    </source>
</evidence>
<dbReference type="InterPro" id="IPR002110">
    <property type="entry name" value="Ankyrin_rpt"/>
</dbReference>
<keyword evidence="6" id="KW-1185">Reference proteome</keyword>
<dbReference type="SUPFAM" id="SSF48403">
    <property type="entry name" value="Ankyrin repeat"/>
    <property type="match status" value="1"/>
</dbReference>
<dbReference type="PANTHER" id="PTHR24198:SF165">
    <property type="entry name" value="ANKYRIN REPEAT-CONTAINING PROTEIN-RELATED"/>
    <property type="match status" value="1"/>
</dbReference>
<sequence>MSSTTSLASSISADYLPPQSTETTDLPLYTPIDNASLYKRIERDKALKLPIMRAPEHWRDHGSPKKSMPEIERFKISQTVKLQNDIITSFFSFIETGHDDLVTEFIARGLVSPDTTNSYGETPLLAAVRMRNVPMVSKLVSLGATVDGYGRIREKDREDYNNTRHPERTPLQYAAWKGNLALVRVLMGDYGANDALIAPDGAITLRLAAMKGHREIVEYLPARRGGEWLRWKTSHRKEMKRVQRALKAIGEYLILLTWHIPKFFLFDIPIYFIYSLPKSYVEWAWERRHHFPGWCKREITELPGRIKRGIREVLEWIKEIPTCIKELTQEAWKYLKGLARLPKIIALWVGHGLRCVGEAAIKVILRFLSFLHTLVMAIVSFFQEITFKDVWNGFYYVLWTISTEVQAKTRSIFVRFLEMSLEVLWKILDIFAAVVCFSCVGFVWLTIYIPVQLWKSAKAMGRSMRRGYQEGMAYLDPKRI</sequence>
<feature type="transmembrane region" description="Helical" evidence="4">
    <location>
        <begin position="430"/>
        <end position="454"/>
    </location>
</feature>